<dbReference type="InterPro" id="IPR050426">
    <property type="entry name" value="Glycosyltransferase_28"/>
</dbReference>
<reference evidence="7" key="1">
    <citation type="journal article" date="2019" name="Int. J. Syst. Evol. Microbiol.">
        <title>The Global Catalogue of Microorganisms (GCM) 10K type strain sequencing project: providing services to taxonomists for standard genome sequencing and annotation.</title>
        <authorList>
            <consortium name="The Broad Institute Genomics Platform"/>
            <consortium name="The Broad Institute Genome Sequencing Center for Infectious Disease"/>
            <person name="Wu L."/>
            <person name="Ma J."/>
        </authorList>
    </citation>
    <scope>NUCLEOTIDE SEQUENCE [LARGE SCALE GENOMIC DNA]</scope>
    <source>
        <strain evidence="7">CGMCC 4.7643</strain>
    </source>
</reference>
<keyword evidence="3" id="KW-0808">Transferase</keyword>
<sequence length="379" mass="40115">MRLLCAFVGGYGHFQPLVPIARAAAAAGHTVAFSGPPLMLPAIEAAGFPGFPAGPDFDSTGARKPLLPVDREREADDLREGFARRAAPQRADDLLPLCAAWRPDLILCDELDFGAMIAAERLGLPCATVLVGAAGTFVRPENVGPALDESRAAYGLPADTPPGMGARQLVLNPFPPSFRDPRCPLPPTARSFHTAPVPAGPRPHWHTEGRPTVYFTLGTIFNTESGDLFTRVLDGLAELPVTAVVTVGPLIDPAEFGPRPAHLHLARYLPQHEVLPHCDAVVTHAGSGSVLGALTHGLPQVVIPMGADQPDNGDRVTALGLGHVFDPVTVTPADIHDAVTSVLEDDRYRRNTARLAAELATQPPVSDTVSWLEGLLAAR</sequence>
<comment type="similarity">
    <text evidence="1">Belongs to the glycosyltransferase 28 family.</text>
</comment>
<dbReference type="SUPFAM" id="SSF53756">
    <property type="entry name" value="UDP-Glycosyltransferase/glycogen phosphorylase"/>
    <property type="match status" value="1"/>
</dbReference>
<feature type="domain" description="Erythromycin biosynthesis protein CIII-like C-terminal" evidence="4">
    <location>
        <begin position="232"/>
        <end position="372"/>
    </location>
</feature>
<dbReference type="Pfam" id="PF21036">
    <property type="entry name" value="EryCIII-like_N"/>
    <property type="match status" value="1"/>
</dbReference>
<accession>A0ABW5GQ97</accession>
<protein>
    <submittedName>
        <fullName evidence="6">Glycosyltransferase</fullName>
    </submittedName>
</protein>
<dbReference type="EMBL" id="JBHUKU010000020">
    <property type="protein sequence ID" value="MFD2462995.1"/>
    <property type="molecule type" value="Genomic_DNA"/>
</dbReference>
<dbReference type="RefSeq" id="WP_345392729.1">
    <property type="nucleotide sequence ID" value="NZ_BAABHG010000005.1"/>
</dbReference>
<evidence type="ECO:0000313" key="6">
    <source>
        <dbReference type="EMBL" id="MFD2462995.1"/>
    </source>
</evidence>
<evidence type="ECO:0000256" key="1">
    <source>
        <dbReference type="ARBA" id="ARBA00006962"/>
    </source>
</evidence>
<keyword evidence="2" id="KW-0328">Glycosyltransferase</keyword>
<proteinExistence type="inferred from homology"/>
<dbReference type="InterPro" id="IPR048284">
    <property type="entry name" value="EryCIII-like_N"/>
</dbReference>
<feature type="domain" description="Erythromycin biosynthesis protein CIII-like N-terminal" evidence="5">
    <location>
        <begin position="23"/>
        <end position="134"/>
    </location>
</feature>
<dbReference type="Proteomes" id="UP001597419">
    <property type="component" value="Unassembled WGS sequence"/>
</dbReference>
<keyword evidence="7" id="KW-1185">Reference proteome</keyword>
<evidence type="ECO:0000259" key="4">
    <source>
        <dbReference type="Pfam" id="PF06722"/>
    </source>
</evidence>
<dbReference type="InterPro" id="IPR002213">
    <property type="entry name" value="UDP_glucos_trans"/>
</dbReference>
<organism evidence="6 7">
    <name type="scientific">Amycolatopsis samaneae</name>
    <dbReference type="NCBI Taxonomy" id="664691"/>
    <lineage>
        <taxon>Bacteria</taxon>
        <taxon>Bacillati</taxon>
        <taxon>Actinomycetota</taxon>
        <taxon>Actinomycetes</taxon>
        <taxon>Pseudonocardiales</taxon>
        <taxon>Pseudonocardiaceae</taxon>
        <taxon>Amycolatopsis</taxon>
    </lineage>
</organism>
<dbReference type="PANTHER" id="PTHR48050">
    <property type="entry name" value="STEROL 3-BETA-GLUCOSYLTRANSFERASE"/>
    <property type="match status" value="1"/>
</dbReference>
<name>A0ABW5GQ97_9PSEU</name>
<dbReference type="InterPro" id="IPR010610">
    <property type="entry name" value="EryCIII-like_C"/>
</dbReference>
<dbReference type="Gene3D" id="3.40.50.2000">
    <property type="entry name" value="Glycogen Phosphorylase B"/>
    <property type="match status" value="2"/>
</dbReference>
<evidence type="ECO:0000256" key="3">
    <source>
        <dbReference type="ARBA" id="ARBA00022679"/>
    </source>
</evidence>
<dbReference type="PANTHER" id="PTHR48050:SF13">
    <property type="entry name" value="STEROL 3-BETA-GLUCOSYLTRANSFERASE UGT80A2"/>
    <property type="match status" value="1"/>
</dbReference>
<evidence type="ECO:0000313" key="7">
    <source>
        <dbReference type="Proteomes" id="UP001597419"/>
    </source>
</evidence>
<dbReference type="CDD" id="cd03784">
    <property type="entry name" value="GT1_Gtf-like"/>
    <property type="match status" value="1"/>
</dbReference>
<dbReference type="Pfam" id="PF06722">
    <property type="entry name" value="EryCIII-like_C"/>
    <property type="match status" value="1"/>
</dbReference>
<gene>
    <name evidence="6" type="ORF">ACFSYJ_30600</name>
</gene>
<evidence type="ECO:0000256" key="2">
    <source>
        <dbReference type="ARBA" id="ARBA00022676"/>
    </source>
</evidence>
<evidence type="ECO:0000259" key="5">
    <source>
        <dbReference type="Pfam" id="PF21036"/>
    </source>
</evidence>
<comment type="caution">
    <text evidence="6">The sequence shown here is derived from an EMBL/GenBank/DDBJ whole genome shotgun (WGS) entry which is preliminary data.</text>
</comment>